<dbReference type="EMBL" id="CAKLBY020000227">
    <property type="protein sequence ID" value="CAK7937476.1"/>
    <property type="molecule type" value="Genomic_DNA"/>
</dbReference>
<dbReference type="InterPro" id="IPR052727">
    <property type="entry name" value="Rab4/Rab5_effector"/>
</dbReference>
<dbReference type="Proteomes" id="UP001162060">
    <property type="component" value="Unassembled WGS sequence"/>
</dbReference>
<sequence>MSKMEVIAQSLPQLELSHSDIETITELSTKLLETNLAQQMELQLTRDGFPDSRIWGEVQRKEGIRVFKAFQPLKKSMLYGNSAARMRAGASHLDEPGMPSLLMLGTVAGNLNDVMYASVATSSDGMRARSKFVQDGLTKSKVLLCLEGPTRDDPFHTLSVTWRYYALSEPRDYTCIEATGLVPNVFGDLVGFHLVHSLEFKQLPKFTTSGVERANMSVCTLFRQKSSTVVDCYTRGYFDFHSTNDTLNNISLHAISFQWLSMARYVDCAQMKKLVWWMQRQAQRHSFASSSQGSSSASSGGVTVVPQHNRSRVQADTRCRVCHRGFGGFLHSTPRTCACCADWVCKRCCAKKQVCVVAVHSKSKVYDKKLVFCAQCIAEASKSDASHVFRQELREHCQSYPSARTAKVETIDTPLQVSDECSLLQ</sequence>
<dbReference type="PANTHER" id="PTHR13510:SF44">
    <property type="entry name" value="RABENOSYN-5"/>
    <property type="match status" value="1"/>
</dbReference>
<comment type="caution">
    <text evidence="1">The sequence shown here is derived from an EMBL/GenBank/DDBJ whole genome shotgun (WGS) entry which is preliminary data.</text>
</comment>
<evidence type="ECO:0008006" key="3">
    <source>
        <dbReference type="Google" id="ProtNLM"/>
    </source>
</evidence>
<evidence type="ECO:0000313" key="1">
    <source>
        <dbReference type="EMBL" id="CAK7937476.1"/>
    </source>
</evidence>
<protein>
    <recommendedName>
        <fullName evidence="3">FYVE-type domain-containing protein</fullName>
    </recommendedName>
</protein>
<dbReference type="CDD" id="cd00065">
    <property type="entry name" value="FYVE_like_SF"/>
    <property type="match status" value="1"/>
</dbReference>
<proteinExistence type="predicted"/>
<name>A0AAV1US77_9STRA</name>
<reference evidence="1" key="1">
    <citation type="submission" date="2024-01" db="EMBL/GenBank/DDBJ databases">
        <authorList>
            <person name="Webb A."/>
        </authorList>
    </citation>
    <scope>NUCLEOTIDE SEQUENCE</scope>
    <source>
        <strain evidence="1">Pm1</strain>
    </source>
</reference>
<evidence type="ECO:0000313" key="2">
    <source>
        <dbReference type="Proteomes" id="UP001162060"/>
    </source>
</evidence>
<accession>A0AAV1US77</accession>
<dbReference type="PANTHER" id="PTHR13510">
    <property type="entry name" value="FYVE-FINGER-CONTAINING RAB5 EFFECTOR PROTEIN RABENOSYN-5-RELATED"/>
    <property type="match status" value="1"/>
</dbReference>
<dbReference type="AlphaFoldDB" id="A0AAV1US77"/>
<organism evidence="1 2">
    <name type="scientific">Peronospora matthiolae</name>
    <dbReference type="NCBI Taxonomy" id="2874970"/>
    <lineage>
        <taxon>Eukaryota</taxon>
        <taxon>Sar</taxon>
        <taxon>Stramenopiles</taxon>
        <taxon>Oomycota</taxon>
        <taxon>Peronosporomycetes</taxon>
        <taxon>Peronosporales</taxon>
        <taxon>Peronosporaceae</taxon>
        <taxon>Peronospora</taxon>
    </lineage>
</organism>
<gene>
    <name evidence="1" type="ORF">PM001_LOCUS22626</name>
</gene>